<dbReference type="EMBL" id="FKIF01000009">
    <property type="protein sequence ID" value="SAI73906.1"/>
    <property type="molecule type" value="Genomic_DNA"/>
</dbReference>
<proteinExistence type="predicted"/>
<accession>A0A157SVF3</accession>
<feature type="region of interest" description="Disordered" evidence="1">
    <location>
        <begin position="189"/>
        <end position="223"/>
    </location>
</feature>
<sequence>MCSRCGSAANRAMEVSRGTTNALLRVSDHLVSPLLAEFAHQPLRQLGLHNGRHDALRLCPGTACPTACRHRFRRAIRSRPRYRPRTPIPPSVAILAVAVVVGDGDLVRVHRYARGGRIPGRTKRSPSRSPPHRRLKHEFTLPAHSLSLTARPKKNRHPITGGGDFCIPAFSRACGGTPACLRLRRWRRRHSPRHRSPAGPRPWRPCARWRSAPSGHARAWRGS</sequence>
<gene>
    <name evidence="2" type="ORF">SAMEA3906486_04918</name>
</gene>
<protein>
    <submittedName>
        <fullName evidence="2">Uncharacterized protein</fullName>
    </submittedName>
</protein>
<evidence type="ECO:0000256" key="1">
    <source>
        <dbReference type="SAM" id="MobiDB-lite"/>
    </source>
</evidence>
<name>A0A157SVF3_9BORD</name>
<dbReference type="Proteomes" id="UP000076848">
    <property type="component" value="Unassembled WGS sequence"/>
</dbReference>
<evidence type="ECO:0000313" key="2">
    <source>
        <dbReference type="EMBL" id="SAI73906.1"/>
    </source>
</evidence>
<dbReference type="AlphaFoldDB" id="A0A157SVF3"/>
<organism evidence="2 3">
    <name type="scientific">Bordetella ansorpii</name>
    <dbReference type="NCBI Taxonomy" id="288768"/>
    <lineage>
        <taxon>Bacteria</taxon>
        <taxon>Pseudomonadati</taxon>
        <taxon>Pseudomonadota</taxon>
        <taxon>Betaproteobacteria</taxon>
        <taxon>Burkholderiales</taxon>
        <taxon>Alcaligenaceae</taxon>
        <taxon>Bordetella</taxon>
    </lineage>
</organism>
<evidence type="ECO:0000313" key="3">
    <source>
        <dbReference type="Proteomes" id="UP000076848"/>
    </source>
</evidence>
<reference evidence="2 3" key="1">
    <citation type="submission" date="2016-04" db="EMBL/GenBank/DDBJ databases">
        <authorList>
            <consortium name="Pathogen Informatics"/>
        </authorList>
    </citation>
    <scope>NUCLEOTIDE SEQUENCE [LARGE SCALE GENOMIC DNA]</scope>
    <source>
        <strain evidence="2 3">H050680373</strain>
    </source>
</reference>
<keyword evidence="3" id="KW-1185">Reference proteome</keyword>